<dbReference type="Gene3D" id="2.80.10.50">
    <property type="match status" value="1"/>
</dbReference>
<keyword evidence="4 5" id="KW-0326">Glycosidase</keyword>
<dbReference type="Pfam" id="PF04616">
    <property type="entry name" value="Glyco_hydro_43"/>
    <property type="match status" value="1"/>
</dbReference>
<dbReference type="EMBL" id="JBHSFI010000003">
    <property type="protein sequence ID" value="MFC4628065.1"/>
    <property type="molecule type" value="Genomic_DNA"/>
</dbReference>
<dbReference type="InterPro" id="IPR007934">
    <property type="entry name" value="AbfB_ABD"/>
</dbReference>
<protein>
    <submittedName>
        <fullName evidence="8">Family 43 glycosylhydrolase</fullName>
    </submittedName>
</protein>
<dbReference type="SUPFAM" id="SSF75005">
    <property type="entry name" value="Arabinanase/levansucrase/invertase"/>
    <property type="match status" value="1"/>
</dbReference>
<dbReference type="Gene3D" id="2.115.10.20">
    <property type="entry name" value="Glycosyl hydrolase domain, family 43"/>
    <property type="match status" value="1"/>
</dbReference>
<evidence type="ECO:0000256" key="3">
    <source>
        <dbReference type="ARBA" id="ARBA00022801"/>
    </source>
</evidence>
<keyword evidence="9" id="KW-1185">Reference proteome</keyword>
<evidence type="ECO:0000313" key="8">
    <source>
        <dbReference type="EMBL" id="MFC4628065.1"/>
    </source>
</evidence>
<dbReference type="InterPro" id="IPR036195">
    <property type="entry name" value="AbfB_ABD_sf"/>
</dbReference>
<dbReference type="Pfam" id="PF05270">
    <property type="entry name" value="AbfB"/>
    <property type="match status" value="1"/>
</dbReference>
<dbReference type="RefSeq" id="WP_377133791.1">
    <property type="nucleotide sequence ID" value="NZ_JBHSFI010000003.1"/>
</dbReference>
<dbReference type="CDD" id="cd23399">
    <property type="entry name" value="beta-trefoil_ABD_ABFB"/>
    <property type="match status" value="1"/>
</dbReference>
<sequence>MNTPVPQPRRRRRGATLFFAALAALAVLLPLTMSGTVATAAPGSNFQNPLVGTPNSADPWLGYHNGNYYYAATTWTGDIYIRRSPTLAGLKTAAETRVFQMSQPDATSNMWAPSLHQLNGRWYLYYSAGPSSCCGGQRQHVLESAGSDPMGPYTYKGKLNLMPNDGWAIDGSVMTVGSTNYFVFSAFTNNGSFESGATQNLYISRLTNPWTVAAPGTLISQPTHSWETQGNPVNEGPTVLQRGGRTFLTYSASFCATPDYKIGMLELTGSDPLSRSSWTKNGTPLFQRSDANGVYGPAHHTFFKSPDGTEDWIVYHANSSSSQGCGTTRTSRAQRISWNPDGTPNLGVPVSTSTTLAGPSGENSNPGAVPVRRLQSYNFQNRYVRHADFSVRIDPNVSPALDGRFRVVTGLASSGSGYVSFESENYPGHYLRHDNYVLRLAPDDGSSTFRSDATFKQVAGLAGTGWSSFQSYNFPDRHIRHFDYALRIDTIGTDAARQDATFRLVD</sequence>
<reference evidence="9" key="1">
    <citation type="journal article" date="2019" name="Int. J. Syst. Evol. Microbiol.">
        <title>The Global Catalogue of Microorganisms (GCM) 10K type strain sequencing project: providing services to taxonomists for standard genome sequencing and annotation.</title>
        <authorList>
            <consortium name="The Broad Institute Genomics Platform"/>
            <consortium name="The Broad Institute Genome Sequencing Center for Infectious Disease"/>
            <person name="Wu L."/>
            <person name="Ma J."/>
        </authorList>
    </citation>
    <scope>NUCLEOTIDE SEQUENCE [LARGE SCALE GENOMIC DNA]</scope>
    <source>
        <strain evidence="9">CCUG 42722</strain>
    </source>
</reference>
<evidence type="ECO:0000256" key="1">
    <source>
        <dbReference type="ARBA" id="ARBA00009865"/>
    </source>
</evidence>
<dbReference type="PANTHER" id="PTHR43817:SF1">
    <property type="entry name" value="HYDROLASE, FAMILY 43, PUTATIVE (AFU_ORTHOLOGUE AFUA_3G01660)-RELATED"/>
    <property type="match status" value="1"/>
</dbReference>
<proteinExistence type="inferred from homology"/>
<keyword evidence="3 5" id="KW-0378">Hydrolase</keyword>
<evidence type="ECO:0000259" key="7">
    <source>
        <dbReference type="Pfam" id="PF05270"/>
    </source>
</evidence>
<feature type="domain" description="Alpha-L-arabinofuranosidase B arabinose-binding" evidence="7">
    <location>
        <begin position="373"/>
        <end position="503"/>
    </location>
</feature>
<dbReference type="InterPro" id="IPR023296">
    <property type="entry name" value="Glyco_hydro_beta-prop_sf"/>
</dbReference>
<dbReference type="CDD" id="cd18820">
    <property type="entry name" value="GH43_LbAraf43-like"/>
    <property type="match status" value="1"/>
</dbReference>
<evidence type="ECO:0000256" key="5">
    <source>
        <dbReference type="RuleBase" id="RU361187"/>
    </source>
</evidence>
<gene>
    <name evidence="8" type="ORF">ACFO6V_07465</name>
</gene>
<keyword evidence="2 6" id="KW-0732">Signal</keyword>
<feature type="signal peptide" evidence="6">
    <location>
        <begin position="1"/>
        <end position="40"/>
    </location>
</feature>
<dbReference type="SUPFAM" id="SSF110221">
    <property type="entry name" value="AbfB domain"/>
    <property type="match status" value="1"/>
</dbReference>
<name>A0ABV9HES1_9MICO</name>
<organism evidence="8 9">
    <name type="scientific">Promicromonospora alba</name>
    <dbReference type="NCBI Taxonomy" id="1616110"/>
    <lineage>
        <taxon>Bacteria</taxon>
        <taxon>Bacillati</taxon>
        <taxon>Actinomycetota</taxon>
        <taxon>Actinomycetes</taxon>
        <taxon>Micrococcales</taxon>
        <taxon>Promicromonosporaceae</taxon>
        <taxon>Promicromonospora</taxon>
    </lineage>
</organism>
<dbReference type="InterPro" id="IPR006710">
    <property type="entry name" value="Glyco_hydro_43"/>
</dbReference>
<comment type="similarity">
    <text evidence="1 5">Belongs to the glycosyl hydrolase 43 family.</text>
</comment>
<dbReference type="PANTHER" id="PTHR43817">
    <property type="entry name" value="GLYCOSYL HYDROLASE"/>
    <property type="match status" value="1"/>
</dbReference>
<evidence type="ECO:0000256" key="6">
    <source>
        <dbReference type="SAM" id="SignalP"/>
    </source>
</evidence>
<accession>A0ABV9HES1</accession>
<feature type="chain" id="PRO_5046006333" evidence="6">
    <location>
        <begin position="41"/>
        <end position="506"/>
    </location>
</feature>
<evidence type="ECO:0000256" key="4">
    <source>
        <dbReference type="ARBA" id="ARBA00023295"/>
    </source>
</evidence>
<comment type="caution">
    <text evidence="8">The sequence shown here is derived from an EMBL/GenBank/DDBJ whole genome shotgun (WGS) entry which is preliminary data.</text>
</comment>
<dbReference type="Proteomes" id="UP001596011">
    <property type="component" value="Unassembled WGS sequence"/>
</dbReference>
<evidence type="ECO:0000256" key="2">
    <source>
        <dbReference type="ARBA" id="ARBA00022729"/>
    </source>
</evidence>
<evidence type="ECO:0000313" key="9">
    <source>
        <dbReference type="Proteomes" id="UP001596011"/>
    </source>
</evidence>